<accession>A0A336LVX8</accession>
<dbReference type="SUPFAM" id="SSF52266">
    <property type="entry name" value="SGNH hydrolase"/>
    <property type="match status" value="1"/>
</dbReference>
<dbReference type="InterPro" id="IPR035547">
    <property type="entry name" value="Phospholipase_B"/>
</dbReference>
<dbReference type="PANTHER" id="PTHR21325:SF31">
    <property type="entry name" value="GH22081P-RELATED"/>
    <property type="match status" value="1"/>
</dbReference>
<evidence type="ECO:0000313" key="2">
    <source>
        <dbReference type="EMBL" id="SSX22114.1"/>
    </source>
</evidence>
<sequence>MKINRCLVLIIIILTSCSCDVDIASDKYTNLKSFSNISPVIMRAFFNIQQLWLNVNTRRKIDTDANLLEPFSRNKKFPCDISQGRSVSRPTSIHKLRPGDIDIIGAIGDSLTTASGALSTNLGHMFTENRGLAWNIGGQWNWRNSTTLPNILKVFNPKLIGYSVNDSFTYSPGVGFNTAEIGAVTVDLYGMARVLVERIKNDPRVNFMKDWKMITVTIGANDICSFVCSLDDPNKLPESHRKNLLKTLRYFRDNMPRTFINVVSKPKVRILLNFSKKTKYCELLQLGMCSCFTGLFFNATSDTRKWFEEIEEKFMKVEKEVAKMEEFKGLQEFAVVYQPWGVNSTLDVDGNGDDRTLLGYDCFHSSQKGHSYAGVSLWNNLLQPDKAKQTSWNSPHTRFLCPSPKRPYIYTYNNEVEEKF</sequence>
<dbReference type="InterPro" id="IPR038885">
    <property type="entry name" value="PLB1"/>
</dbReference>
<dbReference type="InterPro" id="IPR001087">
    <property type="entry name" value="GDSL"/>
</dbReference>
<dbReference type="VEuPathDB" id="VectorBase:CSON006115"/>
<keyword evidence="1" id="KW-0732">Signal</keyword>
<dbReference type="Gene3D" id="3.40.50.1110">
    <property type="entry name" value="SGNH hydrolase"/>
    <property type="match status" value="1"/>
</dbReference>
<organism evidence="2">
    <name type="scientific">Culicoides sonorensis</name>
    <name type="common">Biting midge</name>
    <dbReference type="NCBI Taxonomy" id="179676"/>
    <lineage>
        <taxon>Eukaryota</taxon>
        <taxon>Metazoa</taxon>
        <taxon>Ecdysozoa</taxon>
        <taxon>Arthropoda</taxon>
        <taxon>Hexapoda</taxon>
        <taxon>Insecta</taxon>
        <taxon>Pterygota</taxon>
        <taxon>Neoptera</taxon>
        <taxon>Endopterygota</taxon>
        <taxon>Diptera</taxon>
        <taxon>Nematocera</taxon>
        <taxon>Chironomoidea</taxon>
        <taxon>Ceratopogonidae</taxon>
        <taxon>Ceratopogoninae</taxon>
        <taxon>Culicoides</taxon>
        <taxon>Monoculicoides</taxon>
    </lineage>
</organism>
<evidence type="ECO:0000256" key="1">
    <source>
        <dbReference type="SAM" id="SignalP"/>
    </source>
</evidence>
<name>A0A336LVX8_CULSO</name>
<dbReference type="EMBL" id="UFQT01000231">
    <property type="protein sequence ID" value="SSX22114.1"/>
    <property type="molecule type" value="Genomic_DNA"/>
</dbReference>
<dbReference type="CDD" id="cd01824">
    <property type="entry name" value="Phospholipase_B_like"/>
    <property type="match status" value="1"/>
</dbReference>
<dbReference type="Pfam" id="PF00657">
    <property type="entry name" value="Lipase_GDSL"/>
    <property type="match status" value="1"/>
</dbReference>
<reference evidence="2" key="1">
    <citation type="submission" date="2018-07" db="EMBL/GenBank/DDBJ databases">
        <authorList>
            <person name="Quirk P.G."/>
            <person name="Krulwich T.A."/>
        </authorList>
    </citation>
    <scope>NUCLEOTIDE SEQUENCE</scope>
</reference>
<feature type="signal peptide" evidence="1">
    <location>
        <begin position="1"/>
        <end position="19"/>
    </location>
</feature>
<dbReference type="InterPro" id="IPR036514">
    <property type="entry name" value="SGNH_hydro_sf"/>
</dbReference>
<gene>
    <name evidence="2" type="primary">CSON006115</name>
</gene>
<dbReference type="PANTHER" id="PTHR21325">
    <property type="entry name" value="PHOSPHOLIPASE B, PLB1"/>
    <property type="match status" value="1"/>
</dbReference>
<feature type="chain" id="PRO_5016317428" evidence="1">
    <location>
        <begin position="20"/>
        <end position="420"/>
    </location>
</feature>
<dbReference type="GO" id="GO:0006644">
    <property type="term" value="P:phospholipid metabolic process"/>
    <property type="evidence" value="ECO:0007669"/>
    <property type="project" value="TreeGrafter"/>
</dbReference>
<dbReference type="AlphaFoldDB" id="A0A336LVX8"/>
<proteinExistence type="predicted"/>
<dbReference type="GO" id="GO:0004620">
    <property type="term" value="F:phospholipase activity"/>
    <property type="evidence" value="ECO:0007669"/>
    <property type="project" value="InterPro"/>
</dbReference>
<dbReference type="PROSITE" id="PS51257">
    <property type="entry name" value="PROKAR_LIPOPROTEIN"/>
    <property type="match status" value="1"/>
</dbReference>
<dbReference type="OMA" id="HRVGCHC"/>
<protein>
    <submittedName>
        <fullName evidence="2">CSON006115 protein</fullName>
    </submittedName>
</protein>